<dbReference type="AlphaFoldDB" id="Q5MA23"/>
<sequence>MLRSKEGFFDKLGPLPSPPTERGILSIKESQKSRKSLRNEVKKAASKEKSQLQFKRIGVSKRTVRLRKIRFKREKNKADVRSLPLCISVMGLIISFFFSSSS</sequence>
<evidence type="ECO:0000313" key="3">
    <source>
        <dbReference type="EMBL" id="BAD83455.1"/>
    </source>
</evidence>
<evidence type="ECO:0000256" key="1">
    <source>
        <dbReference type="SAM" id="MobiDB-lite"/>
    </source>
</evidence>
<keyword evidence="2" id="KW-0472">Membrane</keyword>
<organism evidence="3">
    <name type="scientific">Nicotiana tabacum</name>
    <name type="common">Common tobacco</name>
    <dbReference type="NCBI Taxonomy" id="4097"/>
    <lineage>
        <taxon>Eukaryota</taxon>
        <taxon>Viridiplantae</taxon>
        <taxon>Streptophyta</taxon>
        <taxon>Embryophyta</taxon>
        <taxon>Tracheophyta</taxon>
        <taxon>Spermatophyta</taxon>
        <taxon>Magnoliopsida</taxon>
        <taxon>eudicotyledons</taxon>
        <taxon>Gunneridae</taxon>
        <taxon>Pentapetalae</taxon>
        <taxon>asterids</taxon>
        <taxon>lamiids</taxon>
        <taxon>Solanales</taxon>
        <taxon>Solanaceae</taxon>
        <taxon>Nicotianoideae</taxon>
        <taxon>Nicotianeae</taxon>
        <taxon>Nicotiana</taxon>
    </lineage>
</organism>
<accession>Q5MA23</accession>
<feature type="compositionally biased region" description="Basic and acidic residues" evidence="1">
    <location>
        <begin position="29"/>
        <end position="48"/>
    </location>
</feature>
<dbReference type="Proteomes" id="UP000790787">
    <property type="component" value="Mitochondrion MT"/>
</dbReference>
<reference evidence="6" key="3">
    <citation type="submission" date="2025-04" db="UniProtKB">
        <authorList>
            <consortium name="RefSeq"/>
        </authorList>
    </citation>
    <scope>IDENTIFICATION</scope>
    <source>
        <tissue evidence="6">Leaf</tissue>
    </source>
</reference>
<dbReference type="PaxDb" id="4097-Q5MA23"/>
<evidence type="ECO:0000313" key="6">
    <source>
        <dbReference type="RefSeq" id="YP_173391.1"/>
    </source>
</evidence>
<keyword evidence="5" id="KW-1185">Reference proteome</keyword>
<gene>
    <name evidence="3 6" type="primary">orf102a</name>
    <name evidence="6" type="ORF">NitaMp045</name>
</gene>
<evidence type="ECO:0000256" key="2">
    <source>
        <dbReference type="SAM" id="Phobius"/>
    </source>
</evidence>
<dbReference type="KEGG" id="nta:3205255"/>
<reference evidence="6" key="1">
    <citation type="submission" date="2004-12" db="EMBL/GenBank/DDBJ databases">
        <authorList>
            <consortium name="NCBI Genome Project"/>
        </authorList>
    </citation>
    <scope>NUCLEOTIDE SEQUENCE</scope>
    <source>
        <tissue evidence="6">Leaf</tissue>
    </source>
</reference>
<evidence type="ECO:0000313" key="4">
    <source>
        <dbReference type="Proteomes" id="UP000084051"/>
    </source>
</evidence>
<name>Q5MA23_TOBAC</name>
<protein>
    <submittedName>
        <fullName evidence="3 6">Uncharacterized protein</fullName>
    </submittedName>
</protein>
<dbReference type="GeneID" id="3205255"/>
<feature type="region of interest" description="Disordered" evidence="1">
    <location>
        <begin position="1"/>
        <end position="48"/>
    </location>
</feature>
<dbReference type="RefSeq" id="YP_173391.1">
    <property type="nucleotide sequence ID" value="NC_006581.1"/>
</dbReference>
<feature type="transmembrane region" description="Helical" evidence="2">
    <location>
        <begin position="80"/>
        <end position="98"/>
    </location>
</feature>
<evidence type="ECO:0000313" key="5">
    <source>
        <dbReference type="Proteomes" id="UP000790787"/>
    </source>
</evidence>
<proteinExistence type="predicted"/>
<keyword evidence="2" id="KW-1133">Transmembrane helix</keyword>
<geneLocation type="mitochondrion" evidence="3 6"/>
<keyword evidence="3 6" id="KW-0496">Mitochondrion</keyword>
<reference evidence="3 4" key="2">
    <citation type="journal article" date="2005" name="Mol. Genet. Genomics">
        <title>The complete nucleotide sequence and multipartite organization of the tobacco mitochondrial genome: comparative analysis of mitochondrial genomes in higher plants.</title>
        <authorList>
            <person name="Sugiyama Y."/>
            <person name="Watase Y."/>
            <person name="Nagase M."/>
            <person name="Makita N."/>
            <person name="Yagura S."/>
            <person name="Hirai A."/>
            <person name="Sugiura M."/>
        </authorList>
    </citation>
    <scope>NUCLEOTIDE SEQUENCE</scope>
    <source>
        <strain evidence="4">cv. TN90</strain>
        <tissue evidence="3 6">Leaf</tissue>
    </source>
</reference>
<dbReference type="EMBL" id="BA000042">
    <property type="protein sequence ID" value="BAD83455.1"/>
    <property type="molecule type" value="Genomic_DNA"/>
</dbReference>
<keyword evidence="2" id="KW-0812">Transmembrane</keyword>